<keyword evidence="2" id="KW-0479">Metal-binding</keyword>
<dbReference type="Pfam" id="PF12710">
    <property type="entry name" value="HAD"/>
    <property type="match status" value="1"/>
</dbReference>
<dbReference type="OrthoDB" id="25607at2"/>
<evidence type="ECO:0000313" key="6">
    <source>
        <dbReference type="EMBL" id="TSB43752.1"/>
    </source>
</evidence>
<dbReference type="NCBIfam" id="TIGR01488">
    <property type="entry name" value="HAD-SF-IB"/>
    <property type="match status" value="1"/>
</dbReference>
<feature type="compositionally biased region" description="Basic and acidic residues" evidence="5">
    <location>
        <begin position="45"/>
        <end position="63"/>
    </location>
</feature>
<dbReference type="NCBIfam" id="TIGR01490">
    <property type="entry name" value="HAD-SF-IB-hyp1"/>
    <property type="match status" value="1"/>
</dbReference>
<evidence type="ECO:0000256" key="5">
    <source>
        <dbReference type="SAM" id="MobiDB-lite"/>
    </source>
</evidence>
<feature type="region of interest" description="Disordered" evidence="5">
    <location>
        <begin position="1"/>
        <end position="63"/>
    </location>
</feature>
<accession>A0A553ZQM0</accession>
<evidence type="ECO:0000313" key="7">
    <source>
        <dbReference type="Proteomes" id="UP000320888"/>
    </source>
</evidence>
<dbReference type="AlphaFoldDB" id="A0A553ZQM0"/>
<comment type="caution">
    <text evidence="6">The sequence shown here is derived from an EMBL/GenBank/DDBJ whole genome shotgun (WGS) entry which is preliminary data.</text>
</comment>
<dbReference type="EMBL" id="VKLS01000013">
    <property type="protein sequence ID" value="TSB43752.1"/>
    <property type="molecule type" value="Genomic_DNA"/>
</dbReference>
<dbReference type="Proteomes" id="UP000320888">
    <property type="component" value="Unassembled WGS sequence"/>
</dbReference>
<name>A0A553ZQM0_9ACTN</name>
<gene>
    <name evidence="6" type="ORF">FNZ23_02695</name>
</gene>
<dbReference type="InterPro" id="IPR036412">
    <property type="entry name" value="HAD-like_sf"/>
</dbReference>
<dbReference type="PANTHER" id="PTHR43344:SF13">
    <property type="entry name" value="PHOSPHATASE RV3661-RELATED"/>
    <property type="match status" value="1"/>
</dbReference>
<evidence type="ECO:0000256" key="2">
    <source>
        <dbReference type="ARBA" id="ARBA00022723"/>
    </source>
</evidence>
<dbReference type="InterPro" id="IPR050582">
    <property type="entry name" value="HAD-like_SerB"/>
</dbReference>
<keyword evidence="3 6" id="KW-0378">Hydrolase</keyword>
<comment type="similarity">
    <text evidence="1">Belongs to the HAD-like hydrolase superfamily. SerB family.</text>
</comment>
<keyword evidence="4" id="KW-0460">Magnesium</keyword>
<dbReference type="Gene3D" id="1.20.1440.100">
    <property type="entry name" value="SG protein - dephosphorylation function"/>
    <property type="match status" value="1"/>
</dbReference>
<evidence type="ECO:0000256" key="1">
    <source>
        <dbReference type="ARBA" id="ARBA00009184"/>
    </source>
</evidence>
<evidence type="ECO:0000256" key="4">
    <source>
        <dbReference type="ARBA" id="ARBA00022842"/>
    </source>
</evidence>
<proteinExistence type="inferred from homology"/>
<sequence>MPETEGTRHRTAVMHSPRGFIPAPVDSRRRTEASAVSDGSGLSPEFKHEEGAEKKRRQGGESRRSAAFFDVDETLITAKSMFEFLRHWLARNGDDGTLYRQRADALRQMAERVPREEGNRAYYTNFAGVPAAGLIDAGRDWYAAYRRGPDAFVTATARALARHQAAGDRIVLVSGGFAACLRPLADDFAVDLTLCSDPLIADDGTFTGEVGTAMIGKAKAVAVAQAIAEFGLSAADCWAYGDHSSDLAMLSSVGNPVAIGDDPVLCGYVRSQGGSILPTTGGRRDECRRSDA</sequence>
<dbReference type="InterPro" id="IPR023214">
    <property type="entry name" value="HAD_sf"/>
</dbReference>
<dbReference type="InterPro" id="IPR006385">
    <property type="entry name" value="HAD_hydro_SerB1"/>
</dbReference>
<keyword evidence="7" id="KW-1185">Reference proteome</keyword>
<dbReference type="PANTHER" id="PTHR43344">
    <property type="entry name" value="PHOSPHOSERINE PHOSPHATASE"/>
    <property type="match status" value="1"/>
</dbReference>
<protein>
    <submittedName>
        <fullName evidence="6">HAD-IB family hydrolase</fullName>
    </submittedName>
</protein>
<dbReference type="SUPFAM" id="SSF56784">
    <property type="entry name" value="HAD-like"/>
    <property type="match status" value="1"/>
</dbReference>
<evidence type="ECO:0000256" key="3">
    <source>
        <dbReference type="ARBA" id="ARBA00022801"/>
    </source>
</evidence>
<organism evidence="6 7">
    <name type="scientific">Streptomyces benahoarensis</name>
    <dbReference type="NCBI Taxonomy" id="2595054"/>
    <lineage>
        <taxon>Bacteria</taxon>
        <taxon>Bacillati</taxon>
        <taxon>Actinomycetota</taxon>
        <taxon>Actinomycetes</taxon>
        <taxon>Kitasatosporales</taxon>
        <taxon>Streptomycetaceae</taxon>
        <taxon>Streptomyces</taxon>
    </lineage>
</organism>
<dbReference type="Gene3D" id="3.40.50.1000">
    <property type="entry name" value="HAD superfamily/HAD-like"/>
    <property type="match status" value="1"/>
</dbReference>
<dbReference type="GO" id="GO:0016787">
    <property type="term" value="F:hydrolase activity"/>
    <property type="evidence" value="ECO:0007669"/>
    <property type="project" value="UniProtKB-KW"/>
</dbReference>
<dbReference type="GO" id="GO:0046872">
    <property type="term" value="F:metal ion binding"/>
    <property type="evidence" value="ECO:0007669"/>
    <property type="project" value="UniProtKB-KW"/>
</dbReference>
<reference evidence="6 7" key="1">
    <citation type="submission" date="2019-07" db="EMBL/GenBank/DDBJ databases">
        <title>Draft genome for Streptomyces benahoarensis MZ03-48.</title>
        <authorList>
            <person name="Gonzalez-Pimentel J.L."/>
        </authorList>
    </citation>
    <scope>NUCLEOTIDE SEQUENCE [LARGE SCALE GENOMIC DNA]</scope>
    <source>
        <strain evidence="6 7">MZ03-48</strain>
    </source>
</reference>